<keyword evidence="3" id="KW-1185">Reference proteome</keyword>
<protein>
    <submittedName>
        <fullName evidence="4">Uroplakin-3b</fullName>
    </submittedName>
</protein>
<dbReference type="AlphaFoldDB" id="A0A183E9U4"/>
<evidence type="ECO:0000313" key="4">
    <source>
        <dbReference type="WBParaSite" id="GPUH_0001775801-mRNA-1"/>
    </source>
</evidence>
<reference evidence="2 3" key="2">
    <citation type="submission" date="2018-11" db="EMBL/GenBank/DDBJ databases">
        <authorList>
            <consortium name="Pathogen Informatics"/>
        </authorList>
    </citation>
    <scope>NUCLEOTIDE SEQUENCE [LARGE SCALE GENOMIC DNA]</scope>
</reference>
<name>A0A183E9U4_9BILA</name>
<reference evidence="4" key="1">
    <citation type="submission" date="2016-06" db="UniProtKB">
        <authorList>
            <consortium name="WormBaseParasite"/>
        </authorList>
    </citation>
    <scope>IDENTIFICATION</scope>
</reference>
<dbReference type="EMBL" id="UYRT01085618">
    <property type="protein sequence ID" value="VDN30357.1"/>
    <property type="molecule type" value="Genomic_DNA"/>
</dbReference>
<gene>
    <name evidence="2" type="ORF">GPUH_LOCUS17736</name>
</gene>
<feature type="chain" id="PRO_5043139070" evidence="1">
    <location>
        <begin position="22"/>
        <end position="241"/>
    </location>
</feature>
<keyword evidence="1" id="KW-0732">Signal</keyword>
<dbReference type="Proteomes" id="UP000271098">
    <property type="component" value="Unassembled WGS sequence"/>
</dbReference>
<proteinExistence type="predicted"/>
<feature type="signal peptide" evidence="1">
    <location>
        <begin position="1"/>
        <end position="21"/>
    </location>
</feature>
<sequence>MEWPRMILIGVLMKSIHRLFGALNPRTSMDNTAFLELCPGRCKDGPNLASRAGFWTYIACGPAGVLNLHPGLQLRWPGYAEGIFMGLRHSWIYAQVDGEFWSSPGRGFTNDAFCISCRTLDLQKSCTRSPRLLDPYPDLNLHTGQETPKHLRGAVAFLDLCPGDPETSAPGYGISGSMPRLMLNLVVTERLPRCQHIVANGVVRCRLQVWVNFHSTKFHSASTIPGCGTSGSIYAQVDIGE</sequence>
<organism evidence="4">
    <name type="scientific">Gongylonema pulchrum</name>
    <dbReference type="NCBI Taxonomy" id="637853"/>
    <lineage>
        <taxon>Eukaryota</taxon>
        <taxon>Metazoa</taxon>
        <taxon>Ecdysozoa</taxon>
        <taxon>Nematoda</taxon>
        <taxon>Chromadorea</taxon>
        <taxon>Rhabditida</taxon>
        <taxon>Spirurina</taxon>
        <taxon>Spiruromorpha</taxon>
        <taxon>Spiruroidea</taxon>
        <taxon>Gongylonematidae</taxon>
        <taxon>Gongylonema</taxon>
    </lineage>
</organism>
<evidence type="ECO:0000313" key="3">
    <source>
        <dbReference type="Proteomes" id="UP000271098"/>
    </source>
</evidence>
<evidence type="ECO:0000313" key="2">
    <source>
        <dbReference type="EMBL" id="VDN30357.1"/>
    </source>
</evidence>
<dbReference type="WBParaSite" id="GPUH_0001775801-mRNA-1">
    <property type="protein sequence ID" value="GPUH_0001775801-mRNA-1"/>
    <property type="gene ID" value="GPUH_0001775801"/>
</dbReference>
<evidence type="ECO:0000256" key="1">
    <source>
        <dbReference type="SAM" id="SignalP"/>
    </source>
</evidence>
<accession>A0A183E9U4</accession>